<dbReference type="RefSeq" id="XP_030059754.1">
    <property type="nucleotide sequence ID" value="XM_030203894.1"/>
</dbReference>
<dbReference type="RefSeq" id="XP_030059753.1">
    <property type="nucleotide sequence ID" value="XM_030203893.1"/>
</dbReference>
<dbReference type="GO" id="GO:0016020">
    <property type="term" value="C:membrane"/>
    <property type="evidence" value="ECO:0007669"/>
    <property type="project" value="UniProtKB-SubCell"/>
</dbReference>
<dbReference type="GO" id="GO:0005739">
    <property type="term" value="C:mitochondrion"/>
    <property type="evidence" value="ECO:0007669"/>
    <property type="project" value="TreeGrafter"/>
</dbReference>
<dbReference type="RefSeq" id="XP_030059755.1">
    <property type="nucleotide sequence ID" value="XM_030203895.1"/>
</dbReference>
<evidence type="ECO:0000256" key="5">
    <source>
        <dbReference type="ARBA" id="ARBA00023136"/>
    </source>
</evidence>
<evidence type="ECO:0000256" key="2">
    <source>
        <dbReference type="ARBA" id="ARBA00008444"/>
    </source>
</evidence>
<evidence type="ECO:0000313" key="10">
    <source>
        <dbReference type="Proteomes" id="UP000515156"/>
    </source>
</evidence>
<dbReference type="GeneID" id="115470602"/>
<evidence type="ECO:0000256" key="1">
    <source>
        <dbReference type="ARBA" id="ARBA00004141"/>
    </source>
</evidence>
<dbReference type="GO" id="GO:0032981">
    <property type="term" value="P:mitochondrial respiratory chain complex I assembly"/>
    <property type="evidence" value="ECO:0007669"/>
    <property type="project" value="InterPro"/>
</dbReference>
<dbReference type="AlphaFoldDB" id="A0A6P7Y4D4"/>
<dbReference type="PANTHER" id="PTHR13002">
    <property type="entry name" value="C3ORF1 PROTEIN-RELATED"/>
    <property type="match status" value="1"/>
</dbReference>
<dbReference type="InterPro" id="IPR055299">
    <property type="entry name" value="TIMMDC1"/>
</dbReference>
<dbReference type="PANTHER" id="PTHR13002:SF1">
    <property type="entry name" value="COMPLEX I ASSEMBLY FACTOR TIMMDC1, MITOCHONDRIAL"/>
    <property type="match status" value="1"/>
</dbReference>
<feature type="transmembrane region" description="Helical" evidence="9">
    <location>
        <begin position="193"/>
        <end position="213"/>
    </location>
</feature>
<reference evidence="11 12" key="1">
    <citation type="submission" date="2025-04" db="UniProtKB">
        <authorList>
            <consortium name="RefSeq"/>
        </authorList>
    </citation>
    <scope>IDENTIFICATION</scope>
</reference>
<keyword evidence="5 9" id="KW-0472">Membrane</keyword>
<comment type="similarity">
    <text evidence="2">Belongs to the Tim17/Tim22/Tim23 family.</text>
</comment>
<evidence type="ECO:0000313" key="14">
    <source>
        <dbReference type="RefSeq" id="XP_030059756.1"/>
    </source>
</evidence>
<evidence type="ECO:0000256" key="8">
    <source>
        <dbReference type="ARBA" id="ARBA00041344"/>
    </source>
</evidence>
<proteinExistence type="inferred from homology"/>
<evidence type="ECO:0000313" key="13">
    <source>
        <dbReference type="RefSeq" id="XP_030059755.1"/>
    </source>
</evidence>
<protein>
    <recommendedName>
        <fullName evidence="7">Complex I assembly factor TIMMDC1, mitochondrial</fullName>
    </recommendedName>
    <alternativeName>
        <fullName evidence="8">Translocase of inner mitochondrial membrane domain-containing protein 1</fullName>
    </alternativeName>
</protein>
<dbReference type="RefSeq" id="XP_030059757.1">
    <property type="nucleotide sequence ID" value="XM_030203897.1"/>
</dbReference>
<evidence type="ECO:0000256" key="3">
    <source>
        <dbReference type="ARBA" id="ARBA00022692"/>
    </source>
</evidence>
<sequence>MESPDKNVRTRTVWSVLLSAMPRVFAEASEISSERPGQATLPRYISQPQAPDSGWDRIRELFDRDELQGYPEEMMNIIKGTMTGAILGWVYGGLPAARHARNQYIKNSQAEVYRHRLEAVRSAHNAALRGFIRYGWRWSWRVAVFVTIFNTVSTGLAVYRDDYALSNFVAAGAVTGGLFRLNLGLQGVTGGSFIGAMLGLPVGALLMAIQKLAGETLSEKKRKTRRELYELKLAEWNARLGLLGEVVEEINEDVQQDTTTLDHEKIEELLSLPRNPRAE</sequence>
<keyword evidence="10" id="KW-1185">Reference proteome</keyword>
<evidence type="ECO:0000256" key="6">
    <source>
        <dbReference type="ARBA" id="ARBA00037236"/>
    </source>
</evidence>
<comment type="subcellular location">
    <subcellularLocation>
        <location evidence="1">Membrane</location>
        <topology evidence="1">Multi-pass membrane protein</topology>
    </subcellularLocation>
</comment>
<evidence type="ECO:0000313" key="12">
    <source>
        <dbReference type="RefSeq" id="XP_030059754.1"/>
    </source>
</evidence>
<evidence type="ECO:0000313" key="15">
    <source>
        <dbReference type="RefSeq" id="XP_030059757.1"/>
    </source>
</evidence>
<comment type="function">
    <text evidence="6">Chaperone protein involved in the assembly of the mitochondrial NADH:ubiquinone oxidoreductase complex (complex I). Participates in constructing the membrane arm of complex I.</text>
</comment>
<feature type="transmembrane region" description="Helical" evidence="9">
    <location>
        <begin position="138"/>
        <end position="159"/>
    </location>
</feature>
<dbReference type="RefSeq" id="XP_030059756.1">
    <property type="nucleotide sequence ID" value="XM_030203896.1"/>
</dbReference>
<keyword evidence="3 9" id="KW-0812">Transmembrane</keyword>
<dbReference type="OrthoDB" id="5826189at2759"/>
<organism evidence="10 11">
    <name type="scientific">Microcaecilia unicolor</name>
    <dbReference type="NCBI Taxonomy" id="1415580"/>
    <lineage>
        <taxon>Eukaryota</taxon>
        <taxon>Metazoa</taxon>
        <taxon>Chordata</taxon>
        <taxon>Craniata</taxon>
        <taxon>Vertebrata</taxon>
        <taxon>Euteleostomi</taxon>
        <taxon>Amphibia</taxon>
        <taxon>Gymnophiona</taxon>
        <taxon>Siphonopidae</taxon>
        <taxon>Microcaecilia</taxon>
    </lineage>
</organism>
<accession>A0A6P7Y4D4</accession>
<name>A0A6P7Y4D4_9AMPH</name>
<evidence type="ECO:0000256" key="7">
    <source>
        <dbReference type="ARBA" id="ARBA00040778"/>
    </source>
</evidence>
<evidence type="ECO:0000313" key="11">
    <source>
        <dbReference type="RefSeq" id="XP_030059753.1"/>
    </source>
</evidence>
<evidence type="ECO:0000256" key="4">
    <source>
        <dbReference type="ARBA" id="ARBA00022989"/>
    </source>
</evidence>
<gene>
    <name evidence="11 12 13 14 15" type="primary">TIMMDC1</name>
</gene>
<dbReference type="KEGG" id="muo:115470602"/>
<dbReference type="CTD" id="51300"/>
<dbReference type="Proteomes" id="UP000515156">
    <property type="component" value="Chromosome 5"/>
</dbReference>
<keyword evidence="4 9" id="KW-1133">Transmembrane helix</keyword>
<evidence type="ECO:0000256" key="9">
    <source>
        <dbReference type="SAM" id="Phobius"/>
    </source>
</evidence>
<dbReference type="Pfam" id="PF02466">
    <property type="entry name" value="Tim17"/>
    <property type="match status" value="1"/>
</dbReference>